<keyword evidence="9 10" id="KW-0472">Membrane</keyword>
<keyword evidence="12" id="KW-0282">Flagellum</keyword>
<keyword evidence="12" id="KW-0966">Cell projection</keyword>
<gene>
    <name evidence="12" type="primary">lafL</name>
    <name evidence="12" type="ORF">FIV01_04385</name>
</gene>
<organism evidence="12 13">
    <name type="scientific">Vibrio aquimaris</name>
    <dbReference type="NCBI Taxonomy" id="2587862"/>
    <lineage>
        <taxon>Bacteria</taxon>
        <taxon>Pseudomonadati</taxon>
        <taxon>Pseudomonadota</taxon>
        <taxon>Gammaproteobacteria</taxon>
        <taxon>Vibrionales</taxon>
        <taxon>Vibrionaceae</taxon>
        <taxon>Vibrio</taxon>
    </lineage>
</organism>
<dbReference type="PANTHER" id="PTHR35091">
    <property type="entry name" value="FLAGELLAR PROTEIN FLIL"/>
    <property type="match status" value="1"/>
</dbReference>
<dbReference type="AlphaFoldDB" id="A0A5P9CH64"/>
<keyword evidence="6" id="KW-0812">Transmembrane</keyword>
<evidence type="ECO:0000256" key="6">
    <source>
        <dbReference type="ARBA" id="ARBA00022692"/>
    </source>
</evidence>
<evidence type="ECO:0000256" key="8">
    <source>
        <dbReference type="ARBA" id="ARBA00022989"/>
    </source>
</evidence>
<dbReference type="InterPro" id="IPR005503">
    <property type="entry name" value="FliL"/>
</dbReference>
<keyword evidence="8" id="KW-1133">Transmembrane helix</keyword>
<comment type="similarity">
    <text evidence="3 10">Belongs to the FliL family.</text>
</comment>
<dbReference type="Pfam" id="PF03748">
    <property type="entry name" value="FliL"/>
    <property type="match status" value="1"/>
</dbReference>
<dbReference type="PANTHER" id="PTHR35091:SF2">
    <property type="entry name" value="FLAGELLAR PROTEIN FLIL"/>
    <property type="match status" value="1"/>
</dbReference>
<comment type="subcellular location">
    <subcellularLocation>
        <location evidence="10">Cell inner membrane</location>
    </subcellularLocation>
    <subcellularLocation>
        <location evidence="2">Cell membrane</location>
        <topology evidence="2">Single-pass membrane protein</topology>
    </subcellularLocation>
</comment>
<evidence type="ECO:0000313" key="13">
    <source>
        <dbReference type="Proteomes" id="UP000326936"/>
    </source>
</evidence>
<evidence type="ECO:0000256" key="11">
    <source>
        <dbReference type="SAM" id="SignalP"/>
    </source>
</evidence>
<keyword evidence="4" id="KW-1003">Cell membrane</keyword>
<proteinExistence type="inferred from homology"/>
<feature type="chain" id="PRO_5024849864" description="Flagellar protein FliL" evidence="11">
    <location>
        <begin position="25"/>
        <end position="167"/>
    </location>
</feature>
<evidence type="ECO:0000256" key="3">
    <source>
        <dbReference type="ARBA" id="ARBA00008281"/>
    </source>
</evidence>
<keyword evidence="7 10" id="KW-0283">Flagellar rotation</keyword>
<evidence type="ECO:0000256" key="9">
    <source>
        <dbReference type="ARBA" id="ARBA00023136"/>
    </source>
</evidence>
<dbReference type="GO" id="GO:0009425">
    <property type="term" value="C:bacterial-type flagellum basal body"/>
    <property type="evidence" value="ECO:0007669"/>
    <property type="project" value="InterPro"/>
</dbReference>
<evidence type="ECO:0000313" key="12">
    <source>
        <dbReference type="EMBL" id="QFT25659.1"/>
    </source>
</evidence>
<dbReference type="KEGG" id="vaq:FIV01_04385"/>
<dbReference type="GO" id="GO:0006935">
    <property type="term" value="P:chemotaxis"/>
    <property type="evidence" value="ECO:0007669"/>
    <property type="project" value="UniProtKB-KW"/>
</dbReference>
<accession>A0A5P9CH64</accession>
<keyword evidence="10" id="KW-0997">Cell inner membrane</keyword>
<evidence type="ECO:0000256" key="7">
    <source>
        <dbReference type="ARBA" id="ARBA00022779"/>
    </source>
</evidence>
<comment type="function">
    <text evidence="1 10">Controls the rotational direction of flagella during chemotaxis.</text>
</comment>
<evidence type="ECO:0000256" key="2">
    <source>
        <dbReference type="ARBA" id="ARBA00004162"/>
    </source>
</evidence>
<sequence length="167" mass="18890" precursor="true">MTMTKKQLIAVFAAMILTSALVSAATVFGGIWLVKQSHEQANANSWVEDSPLAFLTDDPDQAFQPSFHPLEKVVLSIKGKRQSHFVMLGLAVETRRPQRITNINDYMPVVRNALLKLFSDKTYEDLRQDGAIEQLQNEIKQTVLLAFQKTDIVRDIDDVLLTKYVVQ</sequence>
<reference evidence="12 13" key="1">
    <citation type="submission" date="2019-10" db="EMBL/GenBank/DDBJ databases">
        <title>Complete genome sequence of Vibrio sp. strain THAF100, isolated from non-filtered water from the water column of tank 6 of a marine aquarium containing stony-coral fragments. Water maintained at 26 degree C.</title>
        <authorList>
            <person name="Ruckert C."/>
            <person name="Franco A."/>
            <person name="Kalinowski J."/>
            <person name="Glaeser S."/>
        </authorList>
    </citation>
    <scope>NUCLEOTIDE SEQUENCE [LARGE SCALE GENOMIC DNA]</scope>
    <source>
        <strain evidence="12 13">THAF100</strain>
    </source>
</reference>
<evidence type="ECO:0000256" key="5">
    <source>
        <dbReference type="ARBA" id="ARBA00022500"/>
    </source>
</evidence>
<name>A0A5P9CH64_9VIBR</name>
<dbReference type="GO" id="GO:0071978">
    <property type="term" value="P:bacterial-type flagellum-dependent swarming motility"/>
    <property type="evidence" value="ECO:0007669"/>
    <property type="project" value="TreeGrafter"/>
</dbReference>
<keyword evidence="5 10" id="KW-0145">Chemotaxis</keyword>
<dbReference type="Proteomes" id="UP000326936">
    <property type="component" value="Chromosome"/>
</dbReference>
<keyword evidence="11" id="KW-0732">Signal</keyword>
<evidence type="ECO:0000256" key="1">
    <source>
        <dbReference type="ARBA" id="ARBA00002254"/>
    </source>
</evidence>
<protein>
    <recommendedName>
        <fullName evidence="10">Flagellar protein FliL</fullName>
    </recommendedName>
</protein>
<keyword evidence="12" id="KW-0969">Cilium</keyword>
<feature type="signal peptide" evidence="11">
    <location>
        <begin position="1"/>
        <end position="24"/>
    </location>
</feature>
<evidence type="ECO:0000256" key="4">
    <source>
        <dbReference type="ARBA" id="ARBA00022475"/>
    </source>
</evidence>
<dbReference type="GO" id="GO:0005886">
    <property type="term" value="C:plasma membrane"/>
    <property type="evidence" value="ECO:0007669"/>
    <property type="project" value="UniProtKB-SubCell"/>
</dbReference>
<evidence type="ECO:0000256" key="10">
    <source>
        <dbReference type="RuleBase" id="RU364125"/>
    </source>
</evidence>
<keyword evidence="13" id="KW-1185">Reference proteome</keyword>
<dbReference type="EMBL" id="CP045350">
    <property type="protein sequence ID" value="QFT25659.1"/>
    <property type="molecule type" value="Genomic_DNA"/>
</dbReference>